<dbReference type="AlphaFoldDB" id="A0AAQ3WVS3"/>
<accession>A0AAQ3WVS3</accession>
<evidence type="ECO:0000256" key="1">
    <source>
        <dbReference type="ARBA" id="ARBA00022574"/>
    </source>
</evidence>
<keyword evidence="1" id="KW-0853">WD repeat</keyword>
<gene>
    <name evidence="4" type="ORF">U9M48_023415</name>
</gene>
<dbReference type="InterPro" id="IPR036322">
    <property type="entry name" value="WD40_repeat_dom_sf"/>
</dbReference>
<organism evidence="4 5">
    <name type="scientific">Paspalum notatum var. saurae</name>
    <dbReference type="NCBI Taxonomy" id="547442"/>
    <lineage>
        <taxon>Eukaryota</taxon>
        <taxon>Viridiplantae</taxon>
        <taxon>Streptophyta</taxon>
        <taxon>Embryophyta</taxon>
        <taxon>Tracheophyta</taxon>
        <taxon>Spermatophyta</taxon>
        <taxon>Magnoliopsida</taxon>
        <taxon>Liliopsida</taxon>
        <taxon>Poales</taxon>
        <taxon>Poaceae</taxon>
        <taxon>PACMAD clade</taxon>
        <taxon>Panicoideae</taxon>
        <taxon>Andropogonodae</taxon>
        <taxon>Paspaleae</taxon>
        <taxon>Paspalinae</taxon>
        <taxon>Paspalum</taxon>
    </lineage>
</organism>
<name>A0AAQ3WVS3_PASNO</name>
<evidence type="ECO:0000256" key="2">
    <source>
        <dbReference type="ARBA" id="ARBA00022737"/>
    </source>
</evidence>
<evidence type="ECO:0000313" key="4">
    <source>
        <dbReference type="EMBL" id="WVZ75355.1"/>
    </source>
</evidence>
<protein>
    <submittedName>
        <fullName evidence="4">Uncharacterized protein</fullName>
    </submittedName>
</protein>
<keyword evidence="2" id="KW-0677">Repeat</keyword>
<dbReference type="SUPFAM" id="SSF50978">
    <property type="entry name" value="WD40 repeat-like"/>
    <property type="match status" value="1"/>
</dbReference>
<dbReference type="Pfam" id="PF21032">
    <property type="entry name" value="PROPPIN"/>
    <property type="match status" value="1"/>
</dbReference>
<dbReference type="PANTHER" id="PTHR11227">
    <property type="entry name" value="WD-REPEAT PROTEIN INTERACTING WITH PHOSPHOINOSIDES WIPI -RELATED"/>
    <property type="match status" value="1"/>
</dbReference>
<dbReference type="InterPro" id="IPR048720">
    <property type="entry name" value="PROPPIN"/>
</dbReference>
<comment type="similarity">
    <text evidence="3">Belongs to the WD repeat PROPPIN family.</text>
</comment>
<proteinExistence type="inferred from homology"/>
<dbReference type="Gene3D" id="2.130.10.10">
    <property type="entry name" value="YVTN repeat-like/Quinoprotein amine dehydrogenase"/>
    <property type="match status" value="1"/>
</dbReference>
<evidence type="ECO:0000256" key="3">
    <source>
        <dbReference type="ARBA" id="ARBA00025740"/>
    </source>
</evidence>
<dbReference type="Proteomes" id="UP001341281">
    <property type="component" value="Chromosome 05"/>
</dbReference>
<dbReference type="EMBL" id="CP144749">
    <property type="protein sequence ID" value="WVZ75355.1"/>
    <property type="molecule type" value="Genomic_DNA"/>
</dbReference>
<reference evidence="4 5" key="1">
    <citation type="submission" date="2024-02" db="EMBL/GenBank/DDBJ databases">
        <title>High-quality chromosome-scale genome assembly of Pensacola bahiagrass (Paspalum notatum Flugge var. saurae).</title>
        <authorList>
            <person name="Vega J.M."/>
            <person name="Podio M."/>
            <person name="Orjuela J."/>
            <person name="Siena L.A."/>
            <person name="Pessino S.C."/>
            <person name="Combes M.C."/>
            <person name="Mariac C."/>
            <person name="Albertini E."/>
            <person name="Pupilli F."/>
            <person name="Ortiz J.P.A."/>
            <person name="Leblanc O."/>
        </authorList>
    </citation>
    <scope>NUCLEOTIDE SEQUENCE [LARGE SCALE GENOMIC DNA]</scope>
    <source>
        <strain evidence="4">R1</strain>
        <tissue evidence="4">Leaf</tissue>
    </source>
</reference>
<sequence length="275" mass="28883">MAMAMAMASSSFVATDPLAHVAFNADATHLVVATSSGIRALSCSPLEHVFSRGGFAGEVKSADLLLAQEGSSSEPEPPLVAVVLGDDTIRYCISQPPPHGQMMDAGNGGGGVVRAIRHVGDHVAVARDYRVTLYQVSRHKAAKLIMDVHTGPNQVGACALALVDGGQVFVLACPTPTVGKVQIWHKGRAAAVRVHAHDLTVACVELSGDGQLLATADDMGSYAFICSTTDGLVRQELRVCCTRAVVSSMAFSFDSKWLAVSSDRAAVHLFNAQWT</sequence>
<keyword evidence="5" id="KW-1185">Reference proteome</keyword>
<dbReference type="InterPro" id="IPR015943">
    <property type="entry name" value="WD40/YVTN_repeat-like_dom_sf"/>
</dbReference>
<evidence type="ECO:0000313" key="5">
    <source>
        <dbReference type="Proteomes" id="UP001341281"/>
    </source>
</evidence>